<dbReference type="GO" id="GO:0016020">
    <property type="term" value="C:membrane"/>
    <property type="evidence" value="ECO:0007669"/>
    <property type="project" value="TreeGrafter"/>
</dbReference>
<keyword evidence="3" id="KW-0813">Transport</keyword>
<protein>
    <submittedName>
        <fullName evidence="9">Major facilitator superfamily transporter</fullName>
    </submittedName>
</protein>
<dbReference type="STRING" id="1209926.A0A1G4B907"/>
<evidence type="ECO:0000259" key="8">
    <source>
        <dbReference type="PROSITE" id="PS50850"/>
    </source>
</evidence>
<keyword evidence="6 7" id="KW-0472">Membrane</keyword>
<dbReference type="PROSITE" id="PS50850">
    <property type="entry name" value="MFS"/>
    <property type="match status" value="1"/>
</dbReference>
<dbReference type="SUPFAM" id="SSF103473">
    <property type="entry name" value="MFS general substrate transporter"/>
    <property type="match status" value="1"/>
</dbReference>
<evidence type="ECO:0000313" key="9">
    <source>
        <dbReference type="EMBL" id="OHE97881.1"/>
    </source>
</evidence>
<evidence type="ECO:0000256" key="7">
    <source>
        <dbReference type="SAM" id="Phobius"/>
    </source>
</evidence>
<feature type="domain" description="Major facilitator superfamily (MFS) profile" evidence="8">
    <location>
        <begin position="1"/>
        <end position="109"/>
    </location>
</feature>
<dbReference type="Proteomes" id="UP000176998">
    <property type="component" value="Unassembled WGS sequence"/>
</dbReference>
<dbReference type="EMBL" id="MJBS01000052">
    <property type="protein sequence ID" value="OHE97881.1"/>
    <property type="molecule type" value="Genomic_DNA"/>
</dbReference>
<keyword evidence="5 7" id="KW-1133">Transmembrane helix</keyword>
<name>A0A1G4B907_9PEZI</name>
<dbReference type="InterPro" id="IPR020846">
    <property type="entry name" value="MFS_dom"/>
</dbReference>
<dbReference type="GO" id="GO:0022857">
    <property type="term" value="F:transmembrane transporter activity"/>
    <property type="evidence" value="ECO:0007669"/>
    <property type="project" value="InterPro"/>
</dbReference>
<dbReference type="GO" id="GO:0012505">
    <property type="term" value="C:endomembrane system"/>
    <property type="evidence" value="ECO:0007669"/>
    <property type="project" value="UniProtKB-SubCell"/>
</dbReference>
<dbReference type="AlphaFoldDB" id="A0A1G4B907"/>
<dbReference type="PANTHER" id="PTHR23514:SF3">
    <property type="entry name" value="BYPASS OF STOP CODON PROTEIN 6"/>
    <property type="match status" value="1"/>
</dbReference>
<accession>A0A1G4B907</accession>
<feature type="transmembrane region" description="Helical" evidence="7">
    <location>
        <begin position="12"/>
        <end position="33"/>
    </location>
</feature>
<comment type="similarity">
    <text evidence="2">Belongs to the major facilitator superfamily.</text>
</comment>
<evidence type="ECO:0000256" key="4">
    <source>
        <dbReference type="ARBA" id="ARBA00022692"/>
    </source>
</evidence>
<feature type="transmembrane region" description="Helical" evidence="7">
    <location>
        <begin position="86"/>
        <end position="105"/>
    </location>
</feature>
<dbReference type="InterPro" id="IPR051788">
    <property type="entry name" value="MFS_Transporter"/>
</dbReference>
<reference evidence="9 10" key="1">
    <citation type="submission" date="2016-09" db="EMBL/GenBank/DDBJ databases">
        <authorList>
            <person name="Capua I."/>
            <person name="De Benedictis P."/>
            <person name="Joannis T."/>
            <person name="Lombin L.H."/>
            <person name="Cattoli G."/>
        </authorList>
    </citation>
    <scope>NUCLEOTIDE SEQUENCE [LARGE SCALE GENOMIC DNA]</scope>
    <source>
        <strain evidence="9 10">IMI 309357</strain>
    </source>
</reference>
<evidence type="ECO:0000313" key="10">
    <source>
        <dbReference type="Proteomes" id="UP000176998"/>
    </source>
</evidence>
<dbReference type="GeneID" id="34559893"/>
<keyword evidence="4 7" id="KW-0812">Transmembrane</keyword>
<evidence type="ECO:0000256" key="2">
    <source>
        <dbReference type="ARBA" id="ARBA00008335"/>
    </source>
</evidence>
<dbReference type="Gene3D" id="1.20.1250.20">
    <property type="entry name" value="MFS general substrate transporter like domains"/>
    <property type="match status" value="1"/>
</dbReference>
<comment type="subcellular location">
    <subcellularLocation>
        <location evidence="1">Endomembrane system</location>
        <topology evidence="1">Multi-pass membrane protein</topology>
    </subcellularLocation>
</comment>
<feature type="transmembrane region" description="Helical" evidence="7">
    <location>
        <begin position="54"/>
        <end position="80"/>
    </location>
</feature>
<evidence type="ECO:0000256" key="5">
    <source>
        <dbReference type="ARBA" id="ARBA00022989"/>
    </source>
</evidence>
<dbReference type="InterPro" id="IPR036259">
    <property type="entry name" value="MFS_trans_sf"/>
</dbReference>
<organism evidence="9 10">
    <name type="scientific">Colletotrichum orchidophilum</name>
    <dbReference type="NCBI Taxonomy" id="1209926"/>
    <lineage>
        <taxon>Eukaryota</taxon>
        <taxon>Fungi</taxon>
        <taxon>Dikarya</taxon>
        <taxon>Ascomycota</taxon>
        <taxon>Pezizomycotina</taxon>
        <taxon>Sordariomycetes</taxon>
        <taxon>Hypocreomycetidae</taxon>
        <taxon>Glomerellales</taxon>
        <taxon>Glomerellaceae</taxon>
        <taxon>Colletotrichum</taxon>
    </lineage>
</organism>
<evidence type="ECO:0000256" key="6">
    <source>
        <dbReference type="ARBA" id="ARBA00023136"/>
    </source>
</evidence>
<proteinExistence type="inferred from homology"/>
<dbReference type="OrthoDB" id="413079at2759"/>
<sequence>VYLAFAIAAELVFWLAPSFYASAIAVAFLGFFIGPMFPHAISVVTSLLPPSLHVVVIGFVAALGGCGASLLPFAVGILAQRFGVEALQPFVLACLCLSLIVWLLIPHAKNKKGQ</sequence>
<gene>
    <name evidence="9" type="ORF">CORC01_06744</name>
</gene>
<evidence type="ECO:0000256" key="3">
    <source>
        <dbReference type="ARBA" id="ARBA00022448"/>
    </source>
</evidence>
<comment type="caution">
    <text evidence="9">The sequence shown here is derived from an EMBL/GenBank/DDBJ whole genome shotgun (WGS) entry which is preliminary data.</text>
</comment>
<keyword evidence="10" id="KW-1185">Reference proteome</keyword>
<feature type="non-terminal residue" evidence="9">
    <location>
        <position position="1"/>
    </location>
</feature>
<evidence type="ECO:0000256" key="1">
    <source>
        <dbReference type="ARBA" id="ARBA00004127"/>
    </source>
</evidence>
<dbReference type="PANTHER" id="PTHR23514">
    <property type="entry name" value="BYPASS OF STOP CODON PROTEIN 6"/>
    <property type="match status" value="1"/>
</dbReference>
<dbReference type="RefSeq" id="XP_022475033.1">
    <property type="nucleotide sequence ID" value="XM_022618383.1"/>
</dbReference>